<reference evidence="2 3" key="1">
    <citation type="journal article" date="2021" name="Elife">
        <title>Chloroplast acquisition without the gene transfer in kleptoplastic sea slugs, Plakobranchus ocellatus.</title>
        <authorList>
            <person name="Maeda T."/>
            <person name="Takahashi S."/>
            <person name="Yoshida T."/>
            <person name="Shimamura S."/>
            <person name="Takaki Y."/>
            <person name="Nagai Y."/>
            <person name="Toyoda A."/>
            <person name="Suzuki Y."/>
            <person name="Arimoto A."/>
            <person name="Ishii H."/>
            <person name="Satoh N."/>
            <person name="Nishiyama T."/>
            <person name="Hasebe M."/>
            <person name="Maruyama T."/>
            <person name="Minagawa J."/>
            <person name="Obokata J."/>
            <person name="Shigenobu S."/>
        </authorList>
    </citation>
    <scope>NUCLEOTIDE SEQUENCE [LARGE SCALE GENOMIC DNA]</scope>
</reference>
<evidence type="ECO:0000313" key="2">
    <source>
        <dbReference type="EMBL" id="GFR97317.1"/>
    </source>
</evidence>
<keyword evidence="3" id="KW-1185">Reference proteome</keyword>
<dbReference type="Proteomes" id="UP000762676">
    <property type="component" value="Unassembled WGS sequence"/>
</dbReference>
<dbReference type="Gene3D" id="3.60.10.10">
    <property type="entry name" value="Endonuclease/exonuclease/phosphatase"/>
    <property type="match status" value="1"/>
</dbReference>
<feature type="region of interest" description="Disordered" evidence="1">
    <location>
        <begin position="27"/>
        <end position="46"/>
    </location>
</feature>
<dbReference type="EMBL" id="BMAT01002020">
    <property type="protein sequence ID" value="GFR97317.1"/>
    <property type="molecule type" value="Genomic_DNA"/>
</dbReference>
<proteinExistence type="predicted"/>
<dbReference type="InterPro" id="IPR036691">
    <property type="entry name" value="Endo/exonu/phosph_ase_sf"/>
</dbReference>
<protein>
    <submittedName>
        <fullName evidence="2">Craniofacial development protein 2-like</fullName>
    </submittedName>
</protein>
<name>A0AAV4HGN3_9GAST</name>
<sequence length="167" mass="18749">MRKEEGWAWGLATPSCKITNATETVEERNSTLGGRGKAGQARWTKTGKQRLGTGETIVWLGRQDDNHQEGVALILSKKHANSIIQWEPINERLLYFRLNSKFAKTSIVVGYVPTDMAENEDKDQFYFALQGALDRIPGHDVLLLMGDFNAKVGNNNTNKLRLWGGME</sequence>
<gene>
    <name evidence="2" type="ORF">ElyMa_000990400</name>
</gene>
<dbReference type="SUPFAM" id="SSF56219">
    <property type="entry name" value="DNase I-like"/>
    <property type="match status" value="1"/>
</dbReference>
<accession>A0AAV4HGN3</accession>
<evidence type="ECO:0000313" key="3">
    <source>
        <dbReference type="Proteomes" id="UP000762676"/>
    </source>
</evidence>
<comment type="caution">
    <text evidence="2">The sequence shown here is derived from an EMBL/GenBank/DDBJ whole genome shotgun (WGS) entry which is preliminary data.</text>
</comment>
<dbReference type="AlphaFoldDB" id="A0AAV4HGN3"/>
<evidence type="ECO:0000256" key="1">
    <source>
        <dbReference type="SAM" id="MobiDB-lite"/>
    </source>
</evidence>
<organism evidence="2 3">
    <name type="scientific">Elysia marginata</name>
    <dbReference type="NCBI Taxonomy" id="1093978"/>
    <lineage>
        <taxon>Eukaryota</taxon>
        <taxon>Metazoa</taxon>
        <taxon>Spiralia</taxon>
        <taxon>Lophotrochozoa</taxon>
        <taxon>Mollusca</taxon>
        <taxon>Gastropoda</taxon>
        <taxon>Heterobranchia</taxon>
        <taxon>Euthyneura</taxon>
        <taxon>Panpulmonata</taxon>
        <taxon>Sacoglossa</taxon>
        <taxon>Placobranchoidea</taxon>
        <taxon>Plakobranchidae</taxon>
        <taxon>Elysia</taxon>
    </lineage>
</organism>